<dbReference type="Proteomes" id="UP000632289">
    <property type="component" value="Unassembled WGS sequence"/>
</dbReference>
<evidence type="ECO:0000313" key="1">
    <source>
        <dbReference type="EMBL" id="MBD3932763.1"/>
    </source>
</evidence>
<dbReference type="EMBL" id="JACXYU010000006">
    <property type="protein sequence ID" value="MBD3932763.1"/>
    <property type="molecule type" value="Genomic_DNA"/>
</dbReference>
<dbReference type="Pfam" id="PF19594">
    <property type="entry name" value="DUF6099"/>
    <property type="match status" value="1"/>
</dbReference>
<keyword evidence="2" id="KW-1185">Reference proteome</keyword>
<protein>
    <submittedName>
        <fullName evidence="1">Uncharacterized protein</fullName>
    </submittedName>
</protein>
<dbReference type="AlphaFoldDB" id="A0A927EZU0"/>
<gene>
    <name evidence="1" type="ORF">IF129_14520</name>
</gene>
<comment type="caution">
    <text evidence="1">The sequence shown here is derived from an EMBL/GenBank/DDBJ whole genome shotgun (WGS) entry which is preliminary data.</text>
</comment>
<organism evidence="1 2">
    <name type="scientific">Streptomyces chumphonensis</name>
    <dbReference type="NCBI Taxonomy" id="1214925"/>
    <lineage>
        <taxon>Bacteria</taxon>
        <taxon>Bacillati</taxon>
        <taxon>Actinomycetota</taxon>
        <taxon>Actinomycetes</taxon>
        <taxon>Kitasatosporales</taxon>
        <taxon>Streptomycetaceae</taxon>
        <taxon>Streptomyces</taxon>
    </lineage>
</organism>
<accession>A0A927EZU0</accession>
<evidence type="ECO:0000313" key="2">
    <source>
        <dbReference type="Proteomes" id="UP000632289"/>
    </source>
</evidence>
<name>A0A927EZU0_9ACTN</name>
<dbReference type="RefSeq" id="WP_191210051.1">
    <property type="nucleotide sequence ID" value="NZ_BAABKL010000014.1"/>
</dbReference>
<sequence>MDAVRLIGASRSALTRCGDGAQIVAEAWQVQALAQAVGRLLAAGGPPRARAAAGALSEAGVRLRFLPGHPAEIRAARLTEVRDPRRALEALGDLLARLCAALVEVAAGAEDETLYGHCLDALDATGEVADRATALLDHLA</sequence>
<dbReference type="InterPro" id="IPR046081">
    <property type="entry name" value="DUF6099"/>
</dbReference>
<reference evidence="1" key="1">
    <citation type="submission" date="2020-09" db="EMBL/GenBank/DDBJ databases">
        <title>Secondary metabolite and genome analysis of marine Streptomyces chumphonensis KK1-2T.</title>
        <authorList>
            <person name="Phongsopitanun W."/>
            <person name="Kanchanasin P."/>
            <person name="Pittayakhajonwut P."/>
            <person name="Suwanborirux K."/>
            <person name="Tanasupawat S."/>
        </authorList>
    </citation>
    <scope>NUCLEOTIDE SEQUENCE</scope>
    <source>
        <strain evidence="1">KK1-2</strain>
    </source>
</reference>
<proteinExistence type="predicted"/>